<evidence type="ECO:0000256" key="2">
    <source>
        <dbReference type="SAM" id="Phobius"/>
    </source>
</evidence>
<dbReference type="PIRSF" id="PIRSF006162">
    <property type="entry name" value="PgpA"/>
    <property type="match status" value="1"/>
</dbReference>
<dbReference type="GO" id="GO:0009395">
    <property type="term" value="P:phospholipid catabolic process"/>
    <property type="evidence" value="ECO:0007669"/>
    <property type="project" value="UniProtKB-KW"/>
</dbReference>
<keyword evidence="1" id="KW-0595">Phospholipid degradation</keyword>
<evidence type="ECO:0000313" key="5">
    <source>
        <dbReference type="Proteomes" id="UP000824988"/>
    </source>
</evidence>
<gene>
    <name evidence="4" type="ORF">MoryE10_12810</name>
</gene>
<dbReference type="PANTHER" id="PTHR36305">
    <property type="entry name" value="PHOSPHATIDYLGLYCEROPHOSPHATASE A"/>
    <property type="match status" value="1"/>
</dbReference>
<dbReference type="UniPathway" id="UPA00084">
    <property type="reaction ID" value="UER00504"/>
</dbReference>
<keyword evidence="2" id="KW-1133">Transmembrane helix</keyword>
<sequence length="168" mass="17763">MAKKSSPSIPWRLLKEPAVFLALGFGSGMAPKAPGTFGTLAAIPVYGLFMGLPSLSYAAVVLALAALGVQWCGAAAERLGVHDHPAIVWDEVVGFLIAMALVPPSWPAVTAGFVLFRLFDILKPWPIRWLDKHIHGGLGIMLDDVAAGVLAAVCLRLLQDAGWLSPSL</sequence>
<dbReference type="InterPro" id="IPR026037">
    <property type="entry name" value="PgpA"/>
</dbReference>
<keyword evidence="1 2" id="KW-0812">Transmembrane</keyword>
<dbReference type="RefSeq" id="WP_054774390.1">
    <property type="nucleotide sequence ID" value="NZ_AP019782.1"/>
</dbReference>
<name>A0A8D4VQQ5_9GAMM</name>
<keyword evidence="1" id="KW-0443">Lipid metabolism</keyword>
<evidence type="ECO:0000313" key="4">
    <source>
        <dbReference type="EMBL" id="BBL70675.1"/>
    </source>
</evidence>
<dbReference type="Proteomes" id="UP000824988">
    <property type="component" value="Chromosome"/>
</dbReference>
<dbReference type="EC" id="3.1.3.27" evidence="1"/>
<keyword evidence="1" id="KW-0479">Metal-binding</keyword>
<dbReference type="SUPFAM" id="SSF101307">
    <property type="entry name" value="YutG-like"/>
    <property type="match status" value="1"/>
</dbReference>
<evidence type="ECO:0000259" key="3">
    <source>
        <dbReference type="Pfam" id="PF04608"/>
    </source>
</evidence>
<dbReference type="GO" id="GO:0006655">
    <property type="term" value="P:phosphatidylglycerol biosynthetic process"/>
    <property type="evidence" value="ECO:0007669"/>
    <property type="project" value="UniProtKB-UniPathway"/>
</dbReference>
<dbReference type="KEGG" id="moz:MoryE10_12810"/>
<organism evidence="4 5">
    <name type="scientific">Methylogaea oryzae</name>
    <dbReference type="NCBI Taxonomy" id="1295382"/>
    <lineage>
        <taxon>Bacteria</taxon>
        <taxon>Pseudomonadati</taxon>
        <taxon>Pseudomonadota</taxon>
        <taxon>Gammaproteobacteria</taxon>
        <taxon>Methylococcales</taxon>
        <taxon>Methylococcaceae</taxon>
        <taxon>Methylogaea</taxon>
    </lineage>
</organism>
<dbReference type="InterPro" id="IPR036681">
    <property type="entry name" value="PgpA-like_sf"/>
</dbReference>
<keyword evidence="5" id="KW-1185">Reference proteome</keyword>
<comment type="catalytic activity">
    <reaction evidence="1">
        <text>a 1,2-diacyl-sn-glycero-3-phospho-(1'-sn-glycero-3'-phosphate) + H2O = a 1,2-diacyl-sn-glycero-3-phospho-(1'-sn-glycerol) + phosphate</text>
        <dbReference type="Rhea" id="RHEA:33751"/>
        <dbReference type="ChEBI" id="CHEBI:15377"/>
        <dbReference type="ChEBI" id="CHEBI:43474"/>
        <dbReference type="ChEBI" id="CHEBI:60110"/>
        <dbReference type="ChEBI" id="CHEBI:64716"/>
        <dbReference type="EC" id="3.1.3.27"/>
    </reaction>
</comment>
<comment type="subcellular location">
    <subcellularLocation>
        <location evidence="1">Cell inner membrane</location>
        <topology evidence="1">Multi-pass membrane protein</topology>
    </subcellularLocation>
</comment>
<dbReference type="GO" id="GO:0008962">
    <property type="term" value="F:phosphatidylglycerophosphatase activity"/>
    <property type="evidence" value="ECO:0007669"/>
    <property type="project" value="UniProtKB-EC"/>
</dbReference>
<dbReference type="InterPro" id="IPR007686">
    <property type="entry name" value="YutG/PgpA"/>
</dbReference>
<reference evidence="4" key="1">
    <citation type="submission" date="2019-06" db="EMBL/GenBank/DDBJ databases">
        <title>Complete genome sequence of Methylogaea oryzae strain JCM16910.</title>
        <authorList>
            <person name="Asakawa S."/>
        </authorList>
    </citation>
    <scope>NUCLEOTIDE SEQUENCE</scope>
    <source>
        <strain evidence="4">E10</strain>
    </source>
</reference>
<keyword evidence="1" id="KW-0378">Hydrolase</keyword>
<dbReference type="AlphaFoldDB" id="A0A8D4VQQ5"/>
<feature type="transmembrane region" description="Helical" evidence="2">
    <location>
        <begin position="57"/>
        <end position="80"/>
    </location>
</feature>
<dbReference type="GO" id="GO:0005886">
    <property type="term" value="C:plasma membrane"/>
    <property type="evidence" value="ECO:0007669"/>
    <property type="project" value="UniProtKB-SubCell"/>
</dbReference>
<keyword evidence="1" id="KW-0460">Magnesium</keyword>
<feature type="transmembrane region" description="Helical" evidence="2">
    <location>
        <begin position="92"/>
        <end position="116"/>
    </location>
</feature>
<protein>
    <recommendedName>
        <fullName evidence="1">Phosphatidylglycerophosphatase A</fullName>
        <ecNumber evidence="1">3.1.3.27</ecNumber>
    </recommendedName>
    <alternativeName>
        <fullName evidence="1">Phosphatidylglycerolphosphate phosphatase A</fullName>
    </alternativeName>
</protein>
<keyword evidence="1" id="KW-0997">Cell inner membrane</keyword>
<dbReference type="Pfam" id="PF04608">
    <property type="entry name" value="PgpA"/>
    <property type="match status" value="1"/>
</dbReference>
<keyword evidence="1 2" id="KW-0472">Membrane</keyword>
<comment type="pathway">
    <text evidence="1">Phospholipid metabolism; phosphatidylglycerol biosynthesis; phosphatidylglycerol from CDP-diacylglycerol: step 2/2.</text>
</comment>
<keyword evidence="1" id="KW-0442">Lipid degradation</keyword>
<dbReference type="CDD" id="cd06971">
    <property type="entry name" value="PgpA"/>
    <property type="match status" value="1"/>
</dbReference>
<accession>A0A8D4VQQ5</accession>
<evidence type="ECO:0000256" key="1">
    <source>
        <dbReference type="PIRNR" id="PIRNR006162"/>
    </source>
</evidence>
<comment type="cofactor">
    <cofactor evidence="1">
        <name>Mg(2+)</name>
        <dbReference type="ChEBI" id="CHEBI:18420"/>
    </cofactor>
</comment>
<feature type="domain" description="YutG/PgpA" evidence="3">
    <location>
        <begin position="21"/>
        <end position="158"/>
    </location>
</feature>
<dbReference type="GO" id="GO:0046872">
    <property type="term" value="F:metal ion binding"/>
    <property type="evidence" value="ECO:0007669"/>
    <property type="project" value="UniProtKB-KW"/>
</dbReference>
<keyword evidence="1" id="KW-1208">Phospholipid metabolism</keyword>
<comment type="function">
    <text evidence="1">Lipid phosphatase which dephosphorylates phosphatidylglycerophosphate (PGP) to phosphatidylglycerol (PG).</text>
</comment>
<dbReference type="EMBL" id="AP019782">
    <property type="protein sequence ID" value="BBL70675.1"/>
    <property type="molecule type" value="Genomic_DNA"/>
</dbReference>
<dbReference type="PANTHER" id="PTHR36305:SF1">
    <property type="entry name" value="PHOSPHATIDYLGLYCEROPHOSPHATASE A"/>
    <property type="match status" value="1"/>
</dbReference>
<proteinExistence type="predicted"/>
<keyword evidence="1" id="KW-1003">Cell membrane</keyword>